<evidence type="ECO:0000313" key="2">
    <source>
        <dbReference type="Proteomes" id="UP001164746"/>
    </source>
</evidence>
<protein>
    <submittedName>
        <fullName evidence="1">Uncharacterized protein</fullName>
    </submittedName>
</protein>
<sequence>MIYNHGSILVHRGTSETQEKSILEAKTDINHMNILFNAEVRHKCHVTLAVEFLCTFPVTLIVSVTVQGIQVKQGWSLYISHYTSHHKVPGTGSIRFPFSTVPQRPKALAITMALIFLPHAQILLSMQHVIEHTITMAMIKQPLSCGYEWVKKLADVRGSPWHSSSVSSTDRLPTCKDQRAQLTESSINSDNQSLILLSDNQSLILLSDNQSLILLSDNQSLILLSDNQSLILLSDSQSLILLSDNQSLILLSDNQSLILLSDSQSLILLSDSQSLILLSDSQSLILLSDSQSLVLLSESQSLILLSDNQLLILLSDSQSPILLSDSQSLILFSDSQSLILLSDSQSLILLSDNQSLILLSDSQSLILLSDSQSLILLSDNQSLILLSDNQSLILLSDSQSLILLSDSQSLILLSDSQSLILLSDSQSLVLLSDSQSLILLSESQSLILLSDSQSLILLSDSQSLILFSDSQSLILLSDSLPLAAFRLNDLFFKFSCFASIVRIDCGSLLTDLLAFSSTFLTGLFGSRLLSPELPFCPSKSSREPLEASSPKPSWGPDPQVQRFPFCERTRRIEGMITSEDQGVLLPESDTPHRAGEEGRVGNKFHIPGIALPYIHLATFLLPAGKSMALQIFQYKRM</sequence>
<dbReference type="Proteomes" id="UP001164746">
    <property type="component" value="Chromosome 12"/>
</dbReference>
<proteinExistence type="predicted"/>
<evidence type="ECO:0000313" key="1">
    <source>
        <dbReference type="EMBL" id="WAR22141.1"/>
    </source>
</evidence>
<accession>A0ABY7FMI0</accession>
<gene>
    <name evidence="1" type="ORF">MAR_016115</name>
</gene>
<reference evidence="1" key="1">
    <citation type="submission" date="2022-11" db="EMBL/GenBank/DDBJ databases">
        <title>Centuries of genome instability and evolution in soft-shell clam transmissible cancer (bioRxiv).</title>
        <authorList>
            <person name="Hart S.F.M."/>
            <person name="Yonemitsu M.A."/>
            <person name="Giersch R.M."/>
            <person name="Beal B.F."/>
            <person name="Arriagada G."/>
            <person name="Davis B.W."/>
            <person name="Ostrander E.A."/>
            <person name="Goff S.P."/>
            <person name="Metzger M.J."/>
        </authorList>
    </citation>
    <scope>NUCLEOTIDE SEQUENCE</scope>
    <source>
        <strain evidence="1">MELC-2E11</strain>
        <tissue evidence="1">Siphon/mantle</tissue>
    </source>
</reference>
<keyword evidence="2" id="KW-1185">Reference proteome</keyword>
<dbReference type="EMBL" id="CP111023">
    <property type="protein sequence ID" value="WAR22141.1"/>
    <property type="molecule type" value="Genomic_DNA"/>
</dbReference>
<organism evidence="1 2">
    <name type="scientific">Mya arenaria</name>
    <name type="common">Soft-shell clam</name>
    <dbReference type="NCBI Taxonomy" id="6604"/>
    <lineage>
        <taxon>Eukaryota</taxon>
        <taxon>Metazoa</taxon>
        <taxon>Spiralia</taxon>
        <taxon>Lophotrochozoa</taxon>
        <taxon>Mollusca</taxon>
        <taxon>Bivalvia</taxon>
        <taxon>Autobranchia</taxon>
        <taxon>Heteroconchia</taxon>
        <taxon>Euheterodonta</taxon>
        <taxon>Imparidentia</taxon>
        <taxon>Neoheterodontei</taxon>
        <taxon>Myida</taxon>
        <taxon>Myoidea</taxon>
        <taxon>Myidae</taxon>
        <taxon>Mya</taxon>
    </lineage>
</organism>
<name>A0ABY7FMI0_MYAAR</name>